<organism evidence="1">
    <name type="scientific">Anguilla anguilla</name>
    <name type="common">European freshwater eel</name>
    <name type="synonym">Muraena anguilla</name>
    <dbReference type="NCBI Taxonomy" id="7936"/>
    <lineage>
        <taxon>Eukaryota</taxon>
        <taxon>Metazoa</taxon>
        <taxon>Chordata</taxon>
        <taxon>Craniata</taxon>
        <taxon>Vertebrata</taxon>
        <taxon>Euteleostomi</taxon>
        <taxon>Actinopterygii</taxon>
        <taxon>Neopterygii</taxon>
        <taxon>Teleostei</taxon>
        <taxon>Anguilliformes</taxon>
        <taxon>Anguillidae</taxon>
        <taxon>Anguilla</taxon>
    </lineage>
</organism>
<evidence type="ECO:0000313" key="1">
    <source>
        <dbReference type="EMBL" id="JAH14636.1"/>
    </source>
</evidence>
<proteinExistence type="predicted"/>
<reference evidence="1" key="1">
    <citation type="submission" date="2014-11" db="EMBL/GenBank/DDBJ databases">
        <authorList>
            <person name="Amaro Gonzalez C."/>
        </authorList>
    </citation>
    <scope>NUCLEOTIDE SEQUENCE</scope>
</reference>
<reference evidence="1" key="2">
    <citation type="journal article" date="2015" name="Fish Shellfish Immunol.">
        <title>Early steps in the European eel (Anguilla anguilla)-Vibrio vulnificus interaction in the gills: Role of the RtxA13 toxin.</title>
        <authorList>
            <person name="Callol A."/>
            <person name="Pajuelo D."/>
            <person name="Ebbesson L."/>
            <person name="Teles M."/>
            <person name="MacKenzie S."/>
            <person name="Amaro C."/>
        </authorList>
    </citation>
    <scope>NUCLEOTIDE SEQUENCE</scope>
</reference>
<dbReference type="AlphaFoldDB" id="A0A0E9QCM1"/>
<sequence length="27" mass="3201">MFNTVWDKHILRKKNVLDLILTADTTN</sequence>
<accession>A0A0E9QCM1</accession>
<protein>
    <submittedName>
        <fullName evidence="1">Uncharacterized protein</fullName>
    </submittedName>
</protein>
<name>A0A0E9QCM1_ANGAN</name>
<dbReference type="EMBL" id="GBXM01093941">
    <property type="protein sequence ID" value="JAH14636.1"/>
    <property type="molecule type" value="Transcribed_RNA"/>
</dbReference>